<dbReference type="RefSeq" id="WP_211428577.1">
    <property type="nucleotide sequence ID" value="NZ_CP072648.1"/>
</dbReference>
<evidence type="ECO:0000313" key="3">
    <source>
        <dbReference type="Proteomes" id="UP000676506"/>
    </source>
</evidence>
<name>A0ABX8B7P9_9BACT</name>
<organism evidence="2 3">
    <name type="scientific">Chloracidobacterium validum</name>
    <dbReference type="NCBI Taxonomy" id="2821543"/>
    <lineage>
        <taxon>Bacteria</taxon>
        <taxon>Pseudomonadati</taxon>
        <taxon>Acidobacteriota</taxon>
        <taxon>Terriglobia</taxon>
        <taxon>Terriglobales</taxon>
        <taxon>Acidobacteriaceae</taxon>
        <taxon>Chloracidobacterium</taxon>
    </lineage>
</organism>
<dbReference type="Proteomes" id="UP000676506">
    <property type="component" value="Chromosome 1"/>
</dbReference>
<sequence length="88" mass="9830">MLGKLFWVGDGRKGSTSSPDSSTEEHKHLDEKLWYVVTKRANDADGEQHAKPSPSYFADVFHDGILQITFKKLDVGRFVNHATTLGIV</sequence>
<feature type="region of interest" description="Disordered" evidence="1">
    <location>
        <begin position="1"/>
        <end position="28"/>
    </location>
</feature>
<proteinExistence type="predicted"/>
<evidence type="ECO:0000313" key="2">
    <source>
        <dbReference type="EMBL" id="QUW02686.1"/>
    </source>
</evidence>
<reference evidence="2 3" key="1">
    <citation type="submission" date="2021-03" db="EMBL/GenBank/DDBJ databases">
        <title>Genomic and phenotypic characterization of Chloracidobacterium isolates provides evidence for multiple species.</title>
        <authorList>
            <person name="Saini M.K."/>
            <person name="Costas A.M.G."/>
            <person name="Tank M."/>
            <person name="Bryant D.A."/>
        </authorList>
    </citation>
    <scope>NUCLEOTIDE SEQUENCE [LARGE SCALE GENOMIC DNA]</scope>
    <source>
        <strain evidence="2 3">BV2-C</strain>
    </source>
</reference>
<accession>A0ABX8B7P9</accession>
<keyword evidence="3" id="KW-1185">Reference proteome</keyword>
<gene>
    <name evidence="2" type="ORF">J8C06_10130</name>
</gene>
<protein>
    <submittedName>
        <fullName evidence="2">Uncharacterized protein</fullName>
    </submittedName>
</protein>
<dbReference type="EMBL" id="CP072648">
    <property type="protein sequence ID" value="QUW02686.1"/>
    <property type="molecule type" value="Genomic_DNA"/>
</dbReference>
<evidence type="ECO:0000256" key="1">
    <source>
        <dbReference type="SAM" id="MobiDB-lite"/>
    </source>
</evidence>